<dbReference type="STRING" id="1121442.SAMN02745702_01104"/>
<dbReference type="SUPFAM" id="SSF47226">
    <property type="entry name" value="Histidine-containing phosphotransfer domain, HPT domain"/>
    <property type="match status" value="1"/>
</dbReference>
<accession>A0A1T4VWG0</accession>
<sequence>MKYFSQFTQLPFLDELSTLNRLNGNTVMLQELYQNAMRDLALHLDRFDASIDRGDSKALLFEVQHIRNCAASIAATQLQFEAEQLENLLQNHQPLRSGMAEGFLRQGLHTLESLAHSLRVL</sequence>
<keyword evidence="2" id="KW-1185">Reference proteome</keyword>
<reference evidence="1 2" key="1">
    <citation type="submission" date="2017-02" db="EMBL/GenBank/DDBJ databases">
        <authorList>
            <person name="Peterson S.W."/>
        </authorList>
    </citation>
    <scope>NUCLEOTIDE SEQUENCE [LARGE SCALE GENOMIC DNA]</scope>
    <source>
        <strain evidence="1 2">DSM 18034</strain>
    </source>
</reference>
<evidence type="ECO:0008006" key="3">
    <source>
        <dbReference type="Google" id="ProtNLM"/>
    </source>
</evidence>
<name>A0A1T4VWG0_9BACT</name>
<proteinExistence type="predicted"/>
<dbReference type="EMBL" id="FUYA01000003">
    <property type="protein sequence ID" value="SKA69324.1"/>
    <property type="molecule type" value="Genomic_DNA"/>
</dbReference>
<organism evidence="1 2">
    <name type="scientific">Desulfobaculum bizertense DSM 18034</name>
    <dbReference type="NCBI Taxonomy" id="1121442"/>
    <lineage>
        <taxon>Bacteria</taxon>
        <taxon>Pseudomonadati</taxon>
        <taxon>Thermodesulfobacteriota</taxon>
        <taxon>Desulfovibrionia</taxon>
        <taxon>Desulfovibrionales</taxon>
        <taxon>Desulfovibrionaceae</taxon>
        <taxon>Desulfobaculum</taxon>
    </lineage>
</organism>
<dbReference type="AlphaFoldDB" id="A0A1T4VWG0"/>
<dbReference type="InterPro" id="IPR036641">
    <property type="entry name" value="HPT_dom_sf"/>
</dbReference>
<protein>
    <recommendedName>
        <fullName evidence="3">Hpt domain-containing protein</fullName>
    </recommendedName>
</protein>
<evidence type="ECO:0000313" key="2">
    <source>
        <dbReference type="Proteomes" id="UP000189733"/>
    </source>
</evidence>
<gene>
    <name evidence="1" type="ORF">SAMN02745702_01104</name>
</gene>
<dbReference type="RefSeq" id="WP_078684405.1">
    <property type="nucleotide sequence ID" value="NZ_FUYA01000003.1"/>
</dbReference>
<dbReference type="GO" id="GO:0000160">
    <property type="term" value="P:phosphorelay signal transduction system"/>
    <property type="evidence" value="ECO:0007669"/>
    <property type="project" value="InterPro"/>
</dbReference>
<evidence type="ECO:0000313" key="1">
    <source>
        <dbReference type="EMBL" id="SKA69324.1"/>
    </source>
</evidence>
<dbReference type="Proteomes" id="UP000189733">
    <property type="component" value="Unassembled WGS sequence"/>
</dbReference>
<dbReference type="Gene3D" id="1.20.120.160">
    <property type="entry name" value="HPT domain"/>
    <property type="match status" value="1"/>
</dbReference>